<name>A0A1H8UM66_9GAMM</name>
<dbReference type="Proteomes" id="UP000199657">
    <property type="component" value="Unassembled WGS sequence"/>
</dbReference>
<dbReference type="RefSeq" id="WP_091645125.1">
    <property type="nucleotide sequence ID" value="NZ_FOEG01000007.1"/>
</dbReference>
<dbReference type="InterPro" id="IPR018968">
    <property type="entry name" value="Phasin"/>
</dbReference>
<evidence type="ECO:0000313" key="2">
    <source>
        <dbReference type="EMBL" id="SEP04241.1"/>
    </source>
</evidence>
<organism evidence="2 3">
    <name type="scientific">Aquisalimonas asiatica</name>
    <dbReference type="NCBI Taxonomy" id="406100"/>
    <lineage>
        <taxon>Bacteria</taxon>
        <taxon>Pseudomonadati</taxon>
        <taxon>Pseudomonadota</taxon>
        <taxon>Gammaproteobacteria</taxon>
        <taxon>Chromatiales</taxon>
        <taxon>Ectothiorhodospiraceae</taxon>
        <taxon>Aquisalimonas</taxon>
    </lineage>
</organism>
<dbReference type="AlphaFoldDB" id="A0A1H8UM66"/>
<feature type="domain" description="Phasin" evidence="1">
    <location>
        <begin position="7"/>
        <end position="108"/>
    </location>
</feature>
<sequence>MSNETVAQMQKQFDSIFGAPVRTYASLVVDHVEQVAKVQSDAAKAYADTAFKQVRTALDVKDPSDVRAYVENQQKVAQQLGERVKGDTEKVVSLNQAFVEKAQKVAQDSATTASAAVSKAK</sequence>
<protein>
    <submittedName>
        <fullName evidence="2">Phasin family protein</fullName>
    </submittedName>
</protein>
<reference evidence="2 3" key="1">
    <citation type="submission" date="2016-10" db="EMBL/GenBank/DDBJ databases">
        <authorList>
            <person name="de Groot N.N."/>
        </authorList>
    </citation>
    <scope>NUCLEOTIDE SEQUENCE [LARGE SCALE GENOMIC DNA]</scope>
    <source>
        <strain evidence="2 3">CGMCC 1.6291</strain>
    </source>
</reference>
<keyword evidence="3" id="KW-1185">Reference proteome</keyword>
<proteinExistence type="predicted"/>
<dbReference type="Pfam" id="PF09361">
    <property type="entry name" value="Phasin_2"/>
    <property type="match status" value="1"/>
</dbReference>
<gene>
    <name evidence="2" type="ORF">SAMN04488052_10788</name>
</gene>
<dbReference type="EMBL" id="FOEG01000007">
    <property type="protein sequence ID" value="SEP04241.1"/>
    <property type="molecule type" value="Genomic_DNA"/>
</dbReference>
<evidence type="ECO:0000313" key="3">
    <source>
        <dbReference type="Proteomes" id="UP000199657"/>
    </source>
</evidence>
<dbReference type="OrthoDB" id="5796765at2"/>
<accession>A0A1H8UM66</accession>
<dbReference type="STRING" id="406100.SAMN04488052_10788"/>
<evidence type="ECO:0000259" key="1">
    <source>
        <dbReference type="Pfam" id="PF09361"/>
    </source>
</evidence>